<keyword evidence="3" id="KW-1185">Reference proteome</keyword>
<dbReference type="RefSeq" id="WP_379532542.1">
    <property type="nucleotide sequence ID" value="NZ_JBHSBI010000022.1"/>
</dbReference>
<feature type="compositionally biased region" description="Pro residues" evidence="1">
    <location>
        <begin position="1"/>
        <end position="20"/>
    </location>
</feature>
<dbReference type="Proteomes" id="UP001595851">
    <property type="component" value="Unassembled WGS sequence"/>
</dbReference>
<evidence type="ECO:0000256" key="1">
    <source>
        <dbReference type="SAM" id="MobiDB-lite"/>
    </source>
</evidence>
<dbReference type="EMBL" id="JBHSBI010000022">
    <property type="protein sequence ID" value="MFC4012643.1"/>
    <property type="molecule type" value="Genomic_DNA"/>
</dbReference>
<proteinExistence type="predicted"/>
<evidence type="ECO:0000313" key="3">
    <source>
        <dbReference type="Proteomes" id="UP001595851"/>
    </source>
</evidence>
<reference evidence="3" key="1">
    <citation type="journal article" date="2019" name="Int. J. Syst. Evol. Microbiol.">
        <title>The Global Catalogue of Microorganisms (GCM) 10K type strain sequencing project: providing services to taxonomists for standard genome sequencing and annotation.</title>
        <authorList>
            <consortium name="The Broad Institute Genomics Platform"/>
            <consortium name="The Broad Institute Genome Sequencing Center for Infectious Disease"/>
            <person name="Wu L."/>
            <person name="Ma J."/>
        </authorList>
    </citation>
    <scope>NUCLEOTIDE SEQUENCE [LARGE SCALE GENOMIC DNA]</scope>
    <source>
        <strain evidence="3">TBRC 1276</strain>
    </source>
</reference>
<name>A0ABV8GFQ4_9ACTN</name>
<comment type="caution">
    <text evidence="2">The sequence shown here is derived from an EMBL/GenBank/DDBJ whole genome shotgun (WGS) entry which is preliminary data.</text>
</comment>
<evidence type="ECO:0000313" key="2">
    <source>
        <dbReference type="EMBL" id="MFC4012643.1"/>
    </source>
</evidence>
<gene>
    <name evidence="2" type="ORF">ACFOY2_35800</name>
</gene>
<evidence type="ECO:0008006" key="4">
    <source>
        <dbReference type="Google" id="ProtNLM"/>
    </source>
</evidence>
<feature type="region of interest" description="Disordered" evidence="1">
    <location>
        <begin position="595"/>
        <end position="638"/>
    </location>
</feature>
<protein>
    <recommendedName>
        <fullName evidence="4">WXG100 family type VII secretion target</fullName>
    </recommendedName>
</protein>
<accession>A0ABV8GFQ4</accession>
<feature type="region of interest" description="Disordered" evidence="1">
    <location>
        <begin position="1"/>
        <end position="46"/>
    </location>
</feature>
<sequence length="683" mass="74452">MTTPPSPTPQPPPEQPPVKPPARVDTTPAPPSLTPPAVAQPPDWEYSGIDPKLMHDFERDLGQAETMLGRHEPQIRRTLQDLDLDTSRLNALRELGNWISAKRPELRRRNETIQAVNTEWGSDATGGIRPFDEALYNAASGDTDVYAAAAKLGELDHGSEVDEKTVAELEKRAGDEGFATSLMYALGTQKFRQLMAALVYQKDARKQRLQAALGKALGAASSRLNASWRKELLTNLGRHVDQHALAELLPHGTFNREFLVAAATTLESLDRKAWDDPALAGDPNDSMIGVMKALANHPRAAQDFFAGDPSVLKRYVTERPMYDNGTAFGKALEAATMTYRDRDGTLQEPSPGFISAEIASDFIHWEAQRVLADTDGPSFATTGTTARILAAYINDVNRVAEVPHSGDSNVYGASRVNLPATDQIWGAQFKKEDLRKVMEDAFKHDSKALGAVMAAQTAWSRRLLDHGAAQAAAGKGVDTLLANARETAAGFGLITDASGLAKIQQGKDLDEAQEKNMKIFMAVVKTGLAIPQAPAGAITAAVVGEWISMIADSAKTEKNSDMATYEANTADGKARFLHDQLAADAMLRHELFGKNQPAAPTHPWASLEGVEEREDPRKSPNNFLKGDGNSLMTPHEMAPYPGNIQPRLDAYQRWLYDGLAGERWKRVYGELGQGFRDGKAEFK</sequence>
<organism evidence="2 3">
    <name type="scientific">Nonomuraea purpurea</name>
    <dbReference type="NCBI Taxonomy" id="1849276"/>
    <lineage>
        <taxon>Bacteria</taxon>
        <taxon>Bacillati</taxon>
        <taxon>Actinomycetota</taxon>
        <taxon>Actinomycetes</taxon>
        <taxon>Streptosporangiales</taxon>
        <taxon>Streptosporangiaceae</taxon>
        <taxon>Nonomuraea</taxon>
    </lineage>
</organism>